<evidence type="ECO:0000313" key="3">
    <source>
        <dbReference type="Proteomes" id="UP000016924"/>
    </source>
</evidence>
<reference evidence="3" key="1">
    <citation type="submission" date="2012-06" db="EMBL/GenBank/DDBJ databases">
        <title>The genome sequence of Coniosporium apollinis CBS 100218.</title>
        <authorList>
            <consortium name="The Broad Institute Genome Sequencing Platform"/>
            <person name="Cuomo C."/>
            <person name="Gorbushina A."/>
            <person name="Noack S."/>
            <person name="Walker B."/>
            <person name="Young S.K."/>
            <person name="Zeng Q."/>
            <person name="Gargeya S."/>
            <person name="Fitzgerald M."/>
            <person name="Haas B."/>
            <person name="Abouelleil A."/>
            <person name="Alvarado L."/>
            <person name="Arachchi H.M."/>
            <person name="Berlin A.M."/>
            <person name="Chapman S.B."/>
            <person name="Goldberg J."/>
            <person name="Griggs A."/>
            <person name="Gujja S."/>
            <person name="Hansen M."/>
            <person name="Howarth C."/>
            <person name="Imamovic A."/>
            <person name="Larimer J."/>
            <person name="McCowan C."/>
            <person name="Montmayeur A."/>
            <person name="Murphy C."/>
            <person name="Neiman D."/>
            <person name="Pearson M."/>
            <person name="Priest M."/>
            <person name="Roberts A."/>
            <person name="Saif S."/>
            <person name="Shea T."/>
            <person name="Sisk P."/>
            <person name="Sykes S."/>
            <person name="Wortman J."/>
            <person name="Nusbaum C."/>
            <person name="Birren B."/>
        </authorList>
    </citation>
    <scope>NUCLEOTIDE SEQUENCE [LARGE SCALE GENOMIC DNA]</scope>
    <source>
        <strain evidence="3">CBS 100218</strain>
    </source>
</reference>
<protein>
    <submittedName>
        <fullName evidence="2">Uncharacterized protein</fullName>
    </submittedName>
</protein>
<name>R7YJ10_CONA1</name>
<dbReference type="EMBL" id="JH767557">
    <property type="protein sequence ID" value="EON61900.1"/>
    <property type="molecule type" value="Genomic_DNA"/>
</dbReference>
<accession>R7YJ10</accession>
<evidence type="ECO:0000313" key="2">
    <source>
        <dbReference type="EMBL" id="EON61900.1"/>
    </source>
</evidence>
<dbReference type="GeneID" id="19898429"/>
<dbReference type="OrthoDB" id="5395975at2759"/>
<dbReference type="RefSeq" id="XP_007777217.1">
    <property type="nucleotide sequence ID" value="XM_007779027.1"/>
</dbReference>
<dbReference type="STRING" id="1168221.R7YJ10"/>
<keyword evidence="3" id="KW-1185">Reference proteome</keyword>
<proteinExistence type="predicted"/>
<gene>
    <name evidence="2" type="ORF">W97_01118</name>
</gene>
<sequence>MADNSDQAAKAASTPSDQQLTERECDARYAIPHAVPYKDPDPPNPINLSVLPMVHHPLSPETDSITTPSWPSQVTPTLAQVFAGVVANPDMIHKRSTCAITPVERGYWHLDPSSWPLDIQADFWRIVGDNIRAGNCGWNVWCTREVSSEFPACAEIQADGGLGIVRFWCWGEIVGHVWAFMVVASGRWVKWTGARWVAGRGEVVVEMEAVPRQSRGLDQ</sequence>
<dbReference type="Proteomes" id="UP000016924">
    <property type="component" value="Unassembled WGS sequence"/>
</dbReference>
<organism evidence="2 3">
    <name type="scientific">Coniosporium apollinis (strain CBS 100218)</name>
    <name type="common">Rock-inhabiting black yeast</name>
    <dbReference type="NCBI Taxonomy" id="1168221"/>
    <lineage>
        <taxon>Eukaryota</taxon>
        <taxon>Fungi</taxon>
        <taxon>Dikarya</taxon>
        <taxon>Ascomycota</taxon>
        <taxon>Pezizomycotina</taxon>
        <taxon>Dothideomycetes</taxon>
        <taxon>Dothideomycetes incertae sedis</taxon>
        <taxon>Coniosporium</taxon>
    </lineage>
</organism>
<feature type="region of interest" description="Disordered" evidence="1">
    <location>
        <begin position="1"/>
        <end position="25"/>
    </location>
</feature>
<dbReference type="AlphaFoldDB" id="R7YJ10"/>
<evidence type="ECO:0000256" key="1">
    <source>
        <dbReference type="SAM" id="MobiDB-lite"/>
    </source>
</evidence>
<feature type="compositionally biased region" description="Polar residues" evidence="1">
    <location>
        <begin position="1"/>
        <end position="19"/>
    </location>
</feature>
<dbReference type="HOGENOM" id="CLU_1261445_0_0_1"/>
<dbReference type="eggNOG" id="ENOG502S7U4">
    <property type="taxonomic scope" value="Eukaryota"/>
</dbReference>